<dbReference type="CDD" id="cd06173">
    <property type="entry name" value="MFS_MefA_like"/>
    <property type="match status" value="1"/>
</dbReference>
<dbReference type="SUPFAM" id="SSF103473">
    <property type="entry name" value="MFS general substrate transporter"/>
    <property type="match status" value="1"/>
</dbReference>
<feature type="transmembrane region" description="Helical" evidence="9">
    <location>
        <begin position="88"/>
        <end position="106"/>
    </location>
</feature>
<reference evidence="11 12" key="1">
    <citation type="submission" date="2023-11" db="EMBL/GenBank/DDBJ databases">
        <authorList>
            <person name="Val-Calvo J."/>
            <person name="Scortti M."/>
            <person name="Vazquez-Boland J."/>
        </authorList>
    </citation>
    <scope>NUCLEOTIDE SEQUENCE [LARGE SCALE GENOMIC DNA]</scope>
    <source>
        <strain evidence="11 12">PAM 2766</strain>
    </source>
</reference>
<feature type="transmembrane region" description="Helical" evidence="9">
    <location>
        <begin position="382"/>
        <end position="400"/>
    </location>
</feature>
<accession>A0ABW9FG95</accession>
<name>A0ABW9FG95_9NOCA</name>
<feature type="transmembrane region" description="Helical" evidence="9">
    <location>
        <begin position="169"/>
        <end position="194"/>
    </location>
</feature>
<dbReference type="InterPro" id="IPR036259">
    <property type="entry name" value="MFS_trans_sf"/>
</dbReference>
<dbReference type="PANTHER" id="PTHR23513">
    <property type="entry name" value="INTEGRAL MEMBRANE EFFLUX PROTEIN-RELATED"/>
    <property type="match status" value="1"/>
</dbReference>
<keyword evidence="6 9" id="KW-0472">Membrane</keyword>
<keyword evidence="3" id="KW-1003">Cell membrane</keyword>
<comment type="similarity">
    <text evidence="7">Belongs to the major facilitator superfamily. Drug:H(+) antiporter-3 (DHA3) (TC 2.A.1.21) family.</text>
</comment>
<dbReference type="Gene3D" id="1.20.1250.20">
    <property type="entry name" value="MFS general substrate transporter like domains"/>
    <property type="match status" value="1"/>
</dbReference>
<dbReference type="InterPro" id="IPR011701">
    <property type="entry name" value="MFS"/>
</dbReference>
<feature type="transmembrane region" description="Helical" evidence="9">
    <location>
        <begin position="288"/>
        <end position="305"/>
    </location>
</feature>
<feature type="transmembrane region" description="Helical" evidence="9">
    <location>
        <begin position="20"/>
        <end position="43"/>
    </location>
</feature>
<dbReference type="PROSITE" id="PS50850">
    <property type="entry name" value="MFS"/>
    <property type="match status" value="1"/>
</dbReference>
<dbReference type="RefSeq" id="WP_420164855.1">
    <property type="nucleotide sequence ID" value="NZ_JBDLNV010000004.1"/>
</dbReference>
<evidence type="ECO:0000256" key="9">
    <source>
        <dbReference type="SAM" id="Phobius"/>
    </source>
</evidence>
<evidence type="ECO:0000256" key="1">
    <source>
        <dbReference type="ARBA" id="ARBA00004429"/>
    </source>
</evidence>
<evidence type="ECO:0000313" key="12">
    <source>
        <dbReference type="Proteomes" id="UP001629745"/>
    </source>
</evidence>
<evidence type="ECO:0000256" key="6">
    <source>
        <dbReference type="ARBA" id="ARBA00023136"/>
    </source>
</evidence>
<keyword evidence="12" id="KW-1185">Reference proteome</keyword>
<keyword evidence="5 9" id="KW-1133">Transmembrane helix</keyword>
<keyword evidence="2" id="KW-0813">Transport</keyword>
<organism evidence="11 12">
    <name type="scientific">Rhodococcus parequi</name>
    <dbReference type="NCBI Taxonomy" id="3137122"/>
    <lineage>
        <taxon>Bacteria</taxon>
        <taxon>Bacillati</taxon>
        <taxon>Actinomycetota</taxon>
        <taxon>Actinomycetes</taxon>
        <taxon>Mycobacteriales</taxon>
        <taxon>Nocardiaceae</taxon>
        <taxon>Rhodococcus</taxon>
    </lineage>
</organism>
<gene>
    <name evidence="11" type="primary">entS</name>
    <name evidence="11" type="ORF">ABEU20_002902</name>
</gene>
<evidence type="ECO:0000256" key="3">
    <source>
        <dbReference type="ARBA" id="ARBA00022475"/>
    </source>
</evidence>
<evidence type="ECO:0000256" key="8">
    <source>
        <dbReference type="ARBA" id="ARBA00040914"/>
    </source>
</evidence>
<dbReference type="NCBIfam" id="NF007792">
    <property type="entry name" value="PRK10489.1"/>
    <property type="match status" value="1"/>
</dbReference>
<dbReference type="Proteomes" id="UP001629745">
    <property type="component" value="Unassembled WGS sequence"/>
</dbReference>
<feature type="transmembrane region" description="Helical" evidence="9">
    <location>
        <begin position="254"/>
        <end position="276"/>
    </location>
</feature>
<evidence type="ECO:0000256" key="2">
    <source>
        <dbReference type="ARBA" id="ARBA00022448"/>
    </source>
</evidence>
<feature type="transmembrane region" description="Helical" evidence="9">
    <location>
        <begin position="55"/>
        <end position="76"/>
    </location>
</feature>
<protein>
    <recommendedName>
        <fullName evidence="8">Multidrug efflux pump Tap</fullName>
    </recommendedName>
</protein>
<dbReference type="InterPro" id="IPR020846">
    <property type="entry name" value="MFS_dom"/>
</dbReference>
<evidence type="ECO:0000256" key="7">
    <source>
        <dbReference type="ARBA" id="ARBA00038075"/>
    </source>
</evidence>
<sequence length="436" mass="44022">MALLGKLTLDLDPLRSSREFRYIFTARVVSLFGLGFLIVAVPLQVYEITASTAHVAAVSTVLGLTTFGATFAGGILADRYDRRRVIALARGCAGVAFAVLAVNAFLPDPRLWVVYLAAIIDGICGGISATVLMSVTPTLLPRNKMAAAGALMALTGDLGAMIGPALGGVVIASGGVGLAFALAAVTTAVTTFCITRLPPLPPPRAADESPLRAVAGGFRYAAGQRVIGGVLVCGFVTMLLAGWTVLIPEYAADVLGVGASVTGLLYAAPAVGAVLGSLTSGWTGTVRWSGRAVFVGMLLSAAGLVGAGATAAVAVTVIGLAAHGFGEAVADILRYAIVQKHTAEEYGARIAGVWSAQVTAGASVGAVVAAVVAALVPIESALAVYGGTGLVATVLLFVVLKRLRGFDEHAGSVADAAHAQVVMSGEKGFHDGSDRP</sequence>
<feature type="domain" description="Major facilitator superfamily (MFS) profile" evidence="10">
    <location>
        <begin position="19"/>
        <end position="404"/>
    </location>
</feature>
<evidence type="ECO:0000259" key="10">
    <source>
        <dbReference type="PROSITE" id="PS50850"/>
    </source>
</evidence>
<comment type="caution">
    <text evidence="11">The sequence shown here is derived from an EMBL/GenBank/DDBJ whole genome shotgun (WGS) entry which is preliminary data.</text>
</comment>
<keyword evidence="4 9" id="KW-0812">Transmembrane</keyword>
<feature type="transmembrane region" description="Helical" evidence="9">
    <location>
        <begin position="311"/>
        <end position="330"/>
    </location>
</feature>
<feature type="transmembrane region" description="Helical" evidence="9">
    <location>
        <begin position="351"/>
        <end position="376"/>
    </location>
</feature>
<evidence type="ECO:0000256" key="4">
    <source>
        <dbReference type="ARBA" id="ARBA00022692"/>
    </source>
</evidence>
<comment type="subcellular location">
    <subcellularLocation>
        <location evidence="1">Cell inner membrane</location>
        <topology evidence="1">Multi-pass membrane protein</topology>
    </subcellularLocation>
</comment>
<dbReference type="PANTHER" id="PTHR23513:SF9">
    <property type="entry name" value="ENTEROBACTIN EXPORTER ENTS"/>
    <property type="match status" value="1"/>
</dbReference>
<evidence type="ECO:0000256" key="5">
    <source>
        <dbReference type="ARBA" id="ARBA00022989"/>
    </source>
</evidence>
<evidence type="ECO:0000313" key="11">
    <source>
        <dbReference type="EMBL" id="MFM1724319.1"/>
    </source>
</evidence>
<dbReference type="EMBL" id="JBDLNV010000004">
    <property type="protein sequence ID" value="MFM1724319.1"/>
    <property type="molecule type" value="Genomic_DNA"/>
</dbReference>
<dbReference type="Pfam" id="PF07690">
    <property type="entry name" value="MFS_1"/>
    <property type="match status" value="1"/>
</dbReference>
<feature type="transmembrane region" description="Helical" evidence="9">
    <location>
        <begin position="112"/>
        <end position="133"/>
    </location>
</feature>
<feature type="transmembrane region" description="Helical" evidence="9">
    <location>
        <begin position="226"/>
        <end position="248"/>
    </location>
</feature>
<proteinExistence type="inferred from homology"/>